<comment type="subcellular location">
    <subcellularLocation>
        <location evidence="1">Secreted</location>
    </subcellularLocation>
</comment>
<sequence>MPTCGKAYNTSLNSCKTVGFLAKSSKNSISNLKDRSTVIFDTIVINTGSGYDASTGQFVAPYEGLYYFTWTIITYNSKYFPTHLLHNDNIIAGNYPDGRGLSSLNHVSATQSVLLHLAAKDKIHLITNTGIAKWAHMYGGIWSTFSGFKI</sequence>
<dbReference type="AlphaFoldDB" id="A0A6J8BFU5"/>
<evidence type="ECO:0000259" key="4">
    <source>
        <dbReference type="PROSITE" id="PS50871"/>
    </source>
</evidence>
<evidence type="ECO:0000256" key="3">
    <source>
        <dbReference type="ARBA" id="ARBA00022729"/>
    </source>
</evidence>
<dbReference type="Proteomes" id="UP000507470">
    <property type="component" value="Unassembled WGS sequence"/>
</dbReference>
<dbReference type="InterPro" id="IPR050822">
    <property type="entry name" value="Cerebellin_Synaptic_Org"/>
</dbReference>
<keyword evidence="2" id="KW-0964">Secreted</keyword>
<dbReference type="PROSITE" id="PS50871">
    <property type="entry name" value="C1Q"/>
    <property type="match status" value="1"/>
</dbReference>
<proteinExistence type="predicted"/>
<accession>A0A6J8BFU5</accession>
<dbReference type="EMBL" id="CACVKT020002956">
    <property type="protein sequence ID" value="CAC5380967.1"/>
    <property type="molecule type" value="Genomic_DNA"/>
</dbReference>
<reference evidence="5 6" key="1">
    <citation type="submission" date="2020-06" db="EMBL/GenBank/DDBJ databases">
        <authorList>
            <person name="Li R."/>
            <person name="Bekaert M."/>
        </authorList>
    </citation>
    <scope>NUCLEOTIDE SEQUENCE [LARGE SCALE GENOMIC DNA]</scope>
    <source>
        <strain evidence="6">wild</strain>
    </source>
</reference>
<dbReference type="PANTHER" id="PTHR22923">
    <property type="entry name" value="CEREBELLIN-RELATED"/>
    <property type="match status" value="1"/>
</dbReference>
<dbReference type="Gene3D" id="2.60.120.40">
    <property type="match status" value="1"/>
</dbReference>
<dbReference type="SMART" id="SM00110">
    <property type="entry name" value="C1Q"/>
    <property type="match status" value="1"/>
</dbReference>
<evidence type="ECO:0000313" key="5">
    <source>
        <dbReference type="EMBL" id="CAC5380967.1"/>
    </source>
</evidence>
<dbReference type="PRINTS" id="PR00007">
    <property type="entry name" value="COMPLEMNTC1Q"/>
</dbReference>
<keyword evidence="6" id="KW-1185">Reference proteome</keyword>
<name>A0A6J8BFU5_MYTCO</name>
<feature type="domain" description="C1q" evidence="4">
    <location>
        <begin position="13"/>
        <end position="150"/>
    </location>
</feature>
<dbReference type="Pfam" id="PF00386">
    <property type="entry name" value="C1q"/>
    <property type="match status" value="1"/>
</dbReference>
<dbReference type="PANTHER" id="PTHR22923:SF116">
    <property type="entry name" value="C1Q DOMAIN-CONTAINING PROTEIN"/>
    <property type="match status" value="1"/>
</dbReference>
<dbReference type="InterPro" id="IPR001073">
    <property type="entry name" value="C1q_dom"/>
</dbReference>
<protein>
    <recommendedName>
        <fullName evidence="4">C1q domain-containing protein</fullName>
    </recommendedName>
</protein>
<evidence type="ECO:0000313" key="6">
    <source>
        <dbReference type="Proteomes" id="UP000507470"/>
    </source>
</evidence>
<dbReference type="SUPFAM" id="SSF49842">
    <property type="entry name" value="TNF-like"/>
    <property type="match status" value="1"/>
</dbReference>
<evidence type="ECO:0000256" key="1">
    <source>
        <dbReference type="ARBA" id="ARBA00004613"/>
    </source>
</evidence>
<dbReference type="GO" id="GO:0005576">
    <property type="term" value="C:extracellular region"/>
    <property type="evidence" value="ECO:0007669"/>
    <property type="project" value="UniProtKB-SubCell"/>
</dbReference>
<keyword evidence="3" id="KW-0732">Signal</keyword>
<evidence type="ECO:0000256" key="2">
    <source>
        <dbReference type="ARBA" id="ARBA00022525"/>
    </source>
</evidence>
<organism evidence="5 6">
    <name type="scientific">Mytilus coruscus</name>
    <name type="common">Sea mussel</name>
    <dbReference type="NCBI Taxonomy" id="42192"/>
    <lineage>
        <taxon>Eukaryota</taxon>
        <taxon>Metazoa</taxon>
        <taxon>Spiralia</taxon>
        <taxon>Lophotrochozoa</taxon>
        <taxon>Mollusca</taxon>
        <taxon>Bivalvia</taxon>
        <taxon>Autobranchia</taxon>
        <taxon>Pteriomorphia</taxon>
        <taxon>Mytilida</taxon>
        <taxon>Mytiloidea</taxon>
        <taxon>Mytilidae</taxon>
        <taxon>Mytilinae</taxon>
        <taxon>Mytilus</taxon>
    </lineage>
</organism>
<dbReference type="InterPro" id="IPR008983">
    <property type="entry name" value="Tumour_necrosis_fac-like_dom"/>
</dbReference>
<dbReference type="OrthoDB" id="6065346at2759"/>
<gene>
    <name evidence="5" type="ORF">MCOR_16887</name>
</gene>